<keyword evidence="7" id="KW-1185">Reference proteome</keyword>
<feature type="domain" description="LIM zinc-binding" evidence="5">
    <location>
        <begin position="162"/>
        <end position="237"/>
    </location>
</feature>
<evidence type="ECO:0000256" key="3">
    <source>
        <dbReference type="PROSITE-ProRule" id="PRU00125"/>
    </source>
</evidence>
<name>A0AAD2FN82_9STRA</name>
<dbReference type="EMBL" id="CAKOGP040001725">
    <property type="protein sequence ID" value="CAJ1947091.1"/>
    <property type="molecule type" value="Genomic_DNA"/>
</dbReference>
<protein>
    <recommendedName>
        <fullName evidence="5">LIM zinc-binding domain-containing protein</fullName>
    </recommendedName>
</protein>
<comment type="caution">
    <text evidence="6">The sequence shown here is derived from an EMBL/GenBank/DDBJ whole genome shotgun (WGS) entry which is preliminary data.</text>
</comment>
<evidence type="ECO:0000256" key="4">
    <source>
        <dbReference type="SAM" id="MobiDB-lite"/>
    </source>
</evidence>
<dbReference type="Gene3D" id="2.10.110.10">
    <property type="entry name" value="Cysteine Rich Protein"/>
    <property type="match status" value="1"/>
</dbReference>
<evidence type="ECO:0000256" key="1">
    <source>
        <dbReference type="ARBA" id="ARBA00022723"/>
    </source>
</evidence>
<dbReference type="InterPro" id="IPR001781">
    <property type="entry name" value="Znf_LIM"/>
</dbReference>
<dbReference type="PROSITE" id="PS00478">
    <property type="entry name" value="LIM_DOMAIN_1"/>
    <property type="match status" value="1"/>
</dbReference>
<reference evidence="6" key="1">
    <citation type="submission" date="2023-08" db="EMBL/GenBank/DDBJ databases">
        <authorList>
            <person name="Audoor S."/>
            <person name="Bilcke G."/>
        </authorList>
    </citation>
    <scope>NUCLEOTIDE SEQUENCE</scope>
</reference>
<feature type="region of interest" description="Disordered" evidence="4">
    <location>
        <begin position="1"/>
        <end position="32"/>
    </location>
</feature>
<accession>A0AAD2FN82</accession>
<dbReference type="AlphaFoldDB" id="A0AAD2FN82"/>
<feature type="compositionally biased region" description="Low complexity" evidence="4">
    <location>
        <begin position="1"/>
        <end position="15"/>
    </location>
</feature>
<dbReference type="Proteomes" id="UP001295423">
    <property type="component" value="Unassembled WGS sequence"/>
</dbReference>
<organism evidence="6 7">
    <name type="scientific">Cylindrotheca closterium</name>
    <dbReference type="NCBI Taxonomy" id="2856"/>
    <lineage>
        <taxon>Eukaryota</taxon>
        <taxon>Sar</taxon>
        <taxon>Stramenopiles</taxon>
        <taxon>Ochrophyta</taxon>
        <taxon>Bacillariophyta</taxon>
        <taxon>Bacillariophyceae</taxon>
        <taxon>Bacillariophycidae</taxon>
        <taxon>Bacillariales</taxon>
        <taxon>Bacillariaceae</taxon>
        <taxon>Cylindrotheca</taxon>
    </lineage>
</organism>
<keyword evidence="2 3" id="KW-0862">Zinc</keyword>
<evidence type="ECO:0000259" key="5">
    <source>
        <dbReference type="PROSITE" id="PS50023"/>
    </source>
</evidence>
<evidence type="ECO:0000313" key="6">
    <source>
        <dbReference type="EMBL" id="CAJ1947091.1"/>
    </source>
</evidence>
<evidence type="ECO:0000313" key="7">
    <source>
        <dbReference type="Proteomes" id="UP001295423"/>
    </source>
</evidence>
<sequence>MDDSASASTSTLPLSQREASAPEIAPTDSTVSSTVTEVTCNVSGETTHTRTRAYIAQTPEKRYRLSQPFPNNSMRSPSTVIGETIGRVGGKIFSCLNGDSGYVPTADENDLLFNVHHKTAVKRALHQHSSPTRSFPEEEKKEDHRLHLKRNPNSLLSNQDFPTCDGCLKRIYPTDSVTKAFSPTRTFHSTCFKCYLCSSQLRYHGQEVCIRIPDESDEGSFRHILLCQPCQQASQSEYSEKRLSTIAGTRVAPTDNEFGDVDGVLDEIGDELEQVMMHNYVPTCTICGGNFLSYDGHKVVMMGPTLKFHYECWETGKPSVDVQERKLELIQAVKYLPTELILRVRSEESITTLYFEWKNRLEDFKSMVAESKRTRTLRVVYSINLNTNTGSSKRPWVPLRYLYTFELVGEPLGKGMLADSTSTISRKSNEDVDVIGCMRVSRFELHHALRIRIPIVKEHGQDQLDLQKSVLAIDLIDE</sequence>
<feature type="region of interest" description="Disordered" evidence="4">
    <location>
        <begin position="124"/>
        <end position="153"/>
    </location>
</feature>
<evidence type="ECO:0000256" key="2">
    <source>
        <dbReference type="ARBA" id="ARBA00022833"/>
    </source>
</evidence>
<feature type="compositionally biased region" description="Basic and acidic residues" evidence="4">
    <location>
        <begin position="135"/>
        <end position="145"/>
    </location>
</feature>
<proteinExistence type="predicted"/>
<keyword evidence="1 3" id="KW-0479">Metal-binding</keyword>
<gene>
    <name evidence="6" type="ORF">CYCCA115_LOCUS10973</name>
</gene>
<keyword evidence="3" id="KW-0440">LIM domain</keyword>
<dbReference type="GO" id="GO:0046872">
    <property type="term" value="F:metal ion binding"/>
    <property type="evidence" value="ECO:0007669"/>
    <property type="project" value="UniProtKB-KW"/>
</dbReference>
<dbReference type="PROSITE" id="PS50023">
    <property type="entry name" value="LIM_DOMAIN_2"/>
    <property type="match status" value="1"/>
</dbReference>